<evidence type="ECO:0000313" key="1">
    <source>
        <dbReference type="EMBL" id="KAH9377703.1"/>
    </source>
</evidence>
<organism evidence="1 2">
    <name type="scientific">Haemaphysalis longicornis</name>
    <name type="common">Bush tick</name>
    <dbReference type="NCBI Taxonomy" id="44386"/>
    <lineage>
        <taxon>Eukaryota</taxon>
        <taxon>Metazoa</taxon>
        <taxon>Ecdysozoa</taxon>
        <taxon>Arthropoda</taxon>
        <taxon>Chelicerata</taxon>
        <taxon>Arachnida</taxon>
        <taxon>Acari</taxon>
        <taxon>Parasitiformes</taxon>
        <taxon>Ixodida</taxon>
        <taxon>Ixodoidea</taxon>
        <taxon>Ixodidae</taxon>
        <taxon>Haemaphysalinae</taxon>
        <taxon>Haemaphysalis</taxon>
    </lineage>
</organism>
<gene>
    <name evidence="1" type="ORF">HPB48_016203</name>
</gene>
<accession>A0A9J6GTK5</accession>
<name>A0A9J6GTK5_HAELO</name>
<dbReference type="OMA" id="GANCCAS"/>
<sequence>MTATCPHPSNADSARALNRISKHNVNKHHQAPSSKNASVDGDRPDVVVDGANCCASSGLASGCGGGILPTHITEDGFKVVKYRRRAEASSGTSKMSKVKAVSRKPISKALFVSRLDLRTLIEDVKDLLKPVLGDKTVQCVKLHTKYDSYASFHLSGDD</sequence>
<dbReference type="AlphaFoldDB" id="A0A9J6GTK5"/>
<proteinExistence type="predicted"/>
<reference evidence="1 2" key="1">
    <citation type="journal article" date="2020" name="Cell">
        <title>Large-Scale Comparative Analyses of Tick Genomes Elucidate Their Genetic Diversity and Vector Capacities.</title>
        <authorList>
            <consortium name="Tick Genome and Microbiome Consortium (TIGMIC)"/>
            <person name="Jia N."/>
            <person name="Wang J."/>
            <person name="Shi W."/>
            <person name="Du L."/>
            <person name="Sun Y."/>
            <person name="Zhan W."/>
            <person name="Jiang J.F."/>
            <person name="Wang Q."/>
            <person name="Zhang B."/>
            <person name="Ji P."/>
            <person name="Bell-Sakyi L."/>
            <person name="Cui X.M."/>
            <person name="Yuan T.T."/>
            <person name="Jiang B.G."/>
            <person name="Yang W.F."/>
            <person name="Lam T.T."/>
            <person name="Chang Q.C."/>
            <person name="Ding S.J."/>
            <person name="Wang X.J."/>
            <person name="Zhu J.G."/>
            <person name="Ruan X.D."/>
            <person name="Zhao L."/>
            <person name="Wei J.T."/>
            <person name="Ye R.Z."/>
            <person name="Que T.C."/>
            <person name="Du C.H."/>
            <person name="Zhou Y.H."/>
            <person name="Cheng J.X."/>
            <person name="Dai P.F."/>
            <person name="Guo W.B."/>
            <person name="Han X.H."/>
            <person name="Huang E.J."/>
            <person name="Li L.F."/>
            <person name="Wei W."/>
            <person name="Gao Y.C."/>
            <person name="Liu J.Z."/>
            <person name="Shao H.Z."/>
            <person name="Wang X."/>
            <person name="Wang C.C."/>
            <person name="Yang T.C."/>
            <person name="Huo Q.B."/>
            <person name="Li W."/>
            <person name="Chen H.Y."/>
            <person name="Chen S.E."/>
            <person name="Zhou L.G."/>
            <person name="Ni X.B."/>
            <person name="Tian J.H."/>
            <person name="Sheng Y."/>
            <person name="Liu T."/>
            <person name="Pan Y.S."/>
            <person name="Xia L.Y."/>
            <person name="Li J."/>
            <person name="Zhao F."/>
            <person name="Cao W.C."/>
        </authorList>
    </citation>
    <scope>NUCLEOTIDE SEQUENCE [LARGE SCALE GENOMIC DNA]</scope>
    <source>
        <strain evidence="1">HaeL-2018</strain>
    </source>
</reference>
<evidence type="ECO:0000313" key="2">
    <source>
        <dbReference type="Proteomes" id="UP000821853"/>
    </source>
</evidence>
<protein>
    <submittedName>
        <fullName evidence="1">Uncharacterized protein</fullName>
    </submittedName>
</protein>
<comment type="caution">
    <text evidence="1">The sequence shown here is derived from an EMBL/GenBank/DDBJ whole genome shotgun (WGS) entry which is preliminary data.</text>
</comment>
<keyword evidence="2" id="KW-1185">Reference proteome</keyword>
<dbReference type="VEuPathDB" id="VectorBase:HLOH_047531"/>
<dbReference type="Proteomes" id="UP000821853">
    <property type="component" value="Unassembled WGS sequence"/>
</dbReference>
<dbReference type="OrthoDB" id="7323539at2759"/>
<dbReference type="EMBL" id="JABSTR010000008">
    <property type="protein sequence ID" value="KAH9377703.1"/>
    <property type="molecule type" value="Genomic_DNA"/>
</dbReference>